<organism evidence="10 11">
    <name type="scientific">Cupriavidus laharis</name>
    <dbReference type="NCBI Taxonomy" id="151654"/>
    <lineage>
        <taxon>Bacteria</taxon>
        <taxon>Pseudomonadati</taxon>
        <taxon>Pseudomonadota</taxon>
        <taxon>Betaproteobacteria</taxon>
        <taxon>Burkholderiales</taxon>
        <taxon>Burkholderiaceae</taxon>
        <taxon>Cupriavidus</taxon>
    </lineage>
</organism>
<evidence type="ECO:0000313" key="11">
    <source>
        <dbReference type="Proteomes" id="UP000727654"/>
    </source>
</evidence>
<keyword evidence="3" id="KW-0216">Detoxification</keyword>
<dbReference type="EMBL" id="CAJZAI010000002">
    <property type="protein sequence ID" value="CAG9169381.1"/>
    <property type="molecule type" value="Genomic_DNA"/>
</dbReference>
<evidence type="ECO:0000256" key="4">
    <source>
        <dbReference type="ARBA" id="ARBA00022630"/>
    </source>
</evidence>
<dbReference type="GO" id="GO:0004497">
    <property type="term" value="F:monooxygenase activity"/>
    <property type="evidence" value="ECO:0007669"/>
    <property type="project" value="UniProtKB-KW"/>
</dbReference>
<keyword evidence="11" id="KW-1185">Reference proteome</keyword>
<sequence length="373" mass="38438">MDTTTRSSGNGRSLLSLLNIATPIIQAPMAGVSTPAMAAAVSEAGGLGSLGVAAMDAEGARKAIRETRALTSKPFNVNVFCHTPAVADAAREKAWLDYLAPRFAEYGATPPASLREIYKSFVADDAMFHMLLEEKPAVVSFHFGPPAQERIDALHAAGIVLLASATSLQEARQIEAAGIDAIIAQGIEAGGHRGIFDPAGYDEGLGTLALVRVLVRHTRLPVIAAGGIMDGAGIAAVLALGAQAAQLGTAFVGCEESSADAAYRAALSAQPTRPTTLTRAISGRAARGFTNRLTELGVAPDAPAIPDYPITYDAGKALHAAAKAKGNSDYAAQWAGQAAPLARLLPAAELVSQLKAELKEAIARLNAMQSGLV</sequence>
<evidence type="ECO:0000256" key="2">
    <source>
        <dbReference type="ARBA" id="ARBA00009881"/>
    </source>
</evidence>
<dbReference type="SUPFAM" id="SSF51412">
    <property type="entry name" value="Inosine monophosphate dehydrogenase (IMPDH)"/>
    <property type="match status" value="1"/>
</dbReference>
<keyword evidence="4" id="KW-0285">Flavoprotein</keyword>
<evidence type="ECO:0000256" key="1">
    <source>
        <dbReference type="ARBA" id="ARBA00001917"/>
    </source>
</evidence>
<comment type="similarity">
    <text evidence="2">Belongs to the nitronate monooxygenase family. NMO class I subfamily.</text>
</comment>
<evidence type="ECO:0000256" key="9">
    <source>
        <dbReference type="ARBA" id="ARBA00049401"/>
    </source>
</evidence>
<evidence type="ECO:0000256" key="5">
    <source>
        <dbReference type="ARBA" id="ARBA00022643"/>
    </source>
</evidence>
<keyword evidence="7 10" id="KW-0503">Monooxygenase</keyword>
<dbReference type="PANTHER" id="PTHR42747">
    <property type="entry name" value="NITRONATE MONOOXYGENASE-RELATED"/>
    <property type="match status" value="1"/>
</dbReference>
<protein>
    <recommendedName>
        <fullName evidence="8">Propionate 3-nitronate monooxygenase</fullName>
    </recommendedName>
</protein>
<dbReference type="InterPro" id="IPR013785">
    <property type="entry name" value="Aldolase_TIM"/>
</dbReference>
<dbReference type="InterPro" id="IPR004136">
    <property type="entry name" value="NMO"/>
</dbReference>
<dbReference type="PANTHER" id="PTHR42747:SF3">
    <property type="entry name" value="NITRONATE MONOOXYGENASE-RELATED"/>
    <property type="match status" value="1"/>
</dbReference>
<dbReference type="CDD" id="cd04730">
    <property type="entry name" value="NPD_like"/>
    <property type="match status" value="1"/>
</dbReference>
<dbReference type="RefSeq" id="WP_224079098.1">
    <property type="nucleotide sequence ID" value="NZ_CAJZAI010000002.1"/>
</dbReference>
<evidence type="ECO:0000256" key="7">
    <source>
        <dbReference type="ARBA" id="ARBA00023033"/>
    </source>
</evidence>
<evidence type="ECO:0000313" key="10">
    <source>
        <dbReference type="EMBL" id="CAG9169381.1"/>
    </source>
</evidence>
<name>A0ABN7YAZ6_9BURK</name>
<evidence type="ECO:0000256" key="8">
    <source>
        <dbReference type="ARBA" id="ARBA00031155"/>
    </source>
</evidence>
<comment type="cofactor">
    <cofactor evidence="1">
        <name>FMN</name>
        <dbReference type="ChEBI" id="CHEBI:58210"/>
    </cofactor>
</comment>
<reference evidence="10 11" key="1">
    <citation type="submission" date="2021-08" db="EMBL/GenBank/DDBJ databases">
        <authorList>
            <person name="Peeters C."/>
        </authorList>
    </citation>
    <scope>NUCLEOTIDE SEQUENCE [LARGE SCALE GENOMIC DNA]</scope>
    <source>
        <strain evidence="10 11">LMG 23992</strain>
    </source>
</reference>
<dbReference type="Gene3D" id="3.20.20.70">
    <property type="entry name" value="Aldolase class I"/>
    <property type="match status" value="1"/>
</dbReference>
<proteinExistence type="inferred from homology"/>
<comment type="caution">
    <text evidence="10">The sequence shown here is derived from an EMBL/GenBank/DDBJ whole genome shotgun (WGS) entry which is preliminary data.</text>
</comment>
<keyword evidence="5" id="KW-0288">FMN</keyword>
<gene>
    <name evidence="10" type="ORF">LMG23992_01464</name>
</gene>
<comment type="catalytic activity">
    <reaction evidence="9">
        <text>3 propionate 3-nitronate + 3 O2 + H2O = 3 3-oxopropanoate + 2 nitrate + nitrite + H2O2 + 3 H(+)</text>
        <dbReference type="Rhea" id="RHEA:57332"/>
        <dbReference type="ChEBI" id="CHEBI:15377"/>
        <dbReference type="ChEBI" id="CHEBI:15378"/>
        <dbReference type="ChEBI" id="CHEBI:15379"/>
        <dbReference type="ChEBI" id="CHEBI:16240"/>
        <dbReference type="ChEBI" id="CHEBI:16301"/>
        <dbReference type="ChEBI" id="CHEBI:17632"/>
        <dbReference type="ChEBI" id="CHEBI:33190"/>
        <dbReference type="ChEBI" id="CHEBI:136067"/>
    </reaction>
</comment>
<dbReference type="Pfam" id="PF03060">
    <property type="entry name" value="NMO"/>
    <property type="match status" value="1"/>
</dbReference>
<evidence type="ECO:0000256" key="6">
    <source>
        <dbReference type="ARBA" id="ARBA00023002"/>
    </source>
</evidence>
<evidence type="ECO:0000256" key="3">
    <source>
        <dbReference type="ARBA" id="ARBA00022575"/>
    </source>
</evidence>
<keyword evidence="6 10" id="KW-0560">Oxidoreductase</keyword>
<accession>A0ABN7YAZ6</accession>
<dbReference type="Proteomes" id="UP000727654">
    <property type="component" value="Unassembled WGS sequence"/>
</dbReference>